<organism evidence="3 4">
    <name type="scientific">Burkholderia glumae</name>
    <name type="common">Pseudomonas glumae</name>
    <dbReference type="NCBI Taxonomy" id="337"/>
    <lineage>
        <taxon>Bacteria</taxon>
        <taxon>Pseudomonadati</taxon>
        <taxon>Pseudomonadota</taxon>
        <taxon>Betaproteobacteria</taxon>
        <taxon>Burkholderiales</taxon>
        <taxon>Burkholderiaceae</taxon>
        <taxon>Burkholderia</taxon>
    </lineage>
</organism>
<accession>A0ABY5BAN8</accession>
<dbReference type="Pfam" id="PF20441">
    <property type="entry name" value="TerL_nuclease"/>
    <property type="match status" value="1"/>
</dbReference>
<dbReference type="Proteomes" id="UP001056386">
    <property type="component" value="Chromosome 2"/>
</dbReference>
<dbReference type="InterPro" id="IPR046461">
    <property type="entry name" value="TerL_ATPase"/>
</dbReference>
<evidence type="ECO:0000313" key="3">
    <source>
        <dbReference type="EMBL" id="USS44085.1"/>
    </source>
</evidence>
<dbReference type="PANTHER" id="PTHR41287:SF1">
    <property type="entry name" value="PROTEIN YMFN"/>
    <property type="match status" value="1"/>
</dbReference>
<dbReference type="InterPro" id="IPR046462">
    <property type="entry name" value="TerL_nuclease"/>
</dbReference>
<dbReference type="InterPro" id="IPR005021">
    <property type="entry name" value="Terminase_largesu-like"/>
</dbReference>
<evidence type="ECO:0000259" key="1">
    <source>
        <dbReference type="Pfam" id="PF03354"/>
    </source>
</evidence>
<proteinExistence type="predicted"/>
<dbReference type="Gene3D" id="3.40.50.300">
    <property type="entry name" value="P-loop containing nucleotide triphosphate hydrolases"/>
    <property type="match status" value="1"/>
</dbReference>
<protein>
    <submittedName>
        <fullName evidence="3">Terminase large subunit</fullName>
    </submittedName>
</protein>
<dbReference type="InterPro" id="IPR027417">
    <property type="entry name" value="P-loop_NTPase"/>
</dbReference>
<feature type="domain" description="Terminase large subunit-like endonuclease" evidence="2">
    <location>
        <begin position="251"/>
        <end position="536"/>
    </location>
</feature>
<name>A0ABY5BAN8_BURGL</name>
<dbReference type="RefSeq" id="WP_252836557.1">
    <property type="nucleotide sequence ID" value="NZ_CP099583.1"/>
</dbReference>
<gene>
    <name evidence="3" type="ORF">NFI99_11325</name>
</gene>
<keyword evidence="4" id="KW-1185">Reference proteome</keyword>
<dbReference type="EMBL" id="CP099583">
    <property type="protein sequence ID" value="USS44085.1"/>
    <property type="molecule type" value="Genomic_DNA"/>
</dbReference>
<dbReference type="PANTHER" id="PTHR41287">
    <property type="match status" value="1"/>
</dbReference>
<evidence type="ECO:0000313" key="4">
    <source>
        <dbReference type="Proteomes" id="UP001056386"/>
    </source>
</evidence>
<sequence>MLRGEIVAGEFEFLAVLRHYEDLVDGPARGYVFSPGHAWHCINWIETQVQHIKGKLARTPLKLDSWQLFYTAVLIGWRRGNSGLRRFRTGYEEVARKNGKSTWKAGLADYLFLMDREIGAEVYTIATTREQAMSVFRPALENYKRRVKRSPRLARSIKIYDGTNQERIVAGGGVFKPLPANAESLDGLNPSAIIVDELHAHRTREVWDVMESALGAREQPLLSAITTSGYILDGICTEIRGYLVQILRGDIVDDTFFGVIFTLDDGDDPFDRAVWRKANPSIGSAKTHEYMEAQATKAATLPSAKANYLTKDLNIWVNGAMSWFDIRVWDMCGAPFNPRELRGRKCFGGLDLSSTRDLTSFVLLFPPDDIDTGEWFVLAWIFCPQAKVDEQSHSDAAPYAKWKDAGWLTVTDGNVLDYGVVRRTIKAACKAFDVQEVAFDVWNATHLANELMGDDVPMVQLPQNFSGLSPGSKLLERLVYSNRLRHNANPVYRWCASNVSLLMDTNENMRPNKKTSEGRIDPIVATCMAATRALVHQPDPSPEIIAI</sequence>
<reference evidence="3" key="1">
    <citation type="submission" date="2022-06" db="EMBL/GenBank/DDBJ databases">
        <title>Draft genome sequence of Burkholderia glumae strain GR20004 isolated from rice panicle showing bacterial panicle blight.</title>
        <authorList>
            <person name="Choi S.Y."/>
            <person name="Lee Y.H."/>
        </authorList>
    </citation>
    <scope>NUCLEOTIDE SEQUENCE</scope>
    <source>
        <strain evidence="3">GR20004</strain>
    </source>
</reference>
<feature type="domain" description="Terminase large subunit-like ATPase" evidence="1">
    <location>
        <begin position="66"/>
        <end position="243"/>
    </location>
</feature>
<evidence type="ECO:0000259" key="2">
    <source>
        <dbReference type="Pfam" id="PF20441"/>
    </source>
</evidence>
<dbReference type="Pfam" id="PF03354">
    <property type="entry name" value="TerL_ATPase"/>
    <property type="match status" value="1"/>
</dbReference>